<keyword evidence="2" id="KW-0472">Membrane</keyword>
<keyword evidence="2" id="KW-0812">Transmembrane</keyword>
<dbReference type="Pfam" id="PF15055">
    <property type="entry name" value="DMAC1_Dmo2"/>
    <property type="match status" value="1"/>
</dbReference>
<proteinExistence type="predicted"/>
<organism evidence="4 5">
    <name type="scientific">Junco hyemalis</name>
    <name type="common">Dark-eyed junco</name>
    <dbReference type="NCBI Taxonomy" id="40217"/>
    <lineage>
        <taxon>Eukaryota</taxon>
        <taxon>Metazoa</taxon>
        <taxon>Chordata</taxon>
        <taxon>Craniata</taxon>
        <taxon>Vertebrata</taxon>
        <taxon>Euteleostomi</taxon>
        <taxon>Archelosauria</taxon>
        <taxon>Archosauria</taxon>
        <taxon>Dinosauria</taxon>
        <taxon>Saurischia</taxon>
        <taxon>Theropoda</taxon>
        <taxon>Coelurosauria</taxon>
        <taxon>Aves</taxon>
        <taxon>Neognathae</taxon>
        <taxon>Neoaves</taxon>
        <taxon>Telluraves</taxon>
        <taxon>Australaves</taxon>
        <taxon>Passeriformes</taxon>
        <taxon>Passerellidae</taxon>
        <taxon>Junco</taxon>
    </lineage>
</organism>
<reference evidence="4" key="1">
    <citation type="submission" date="2025-08" db="UniProtKB">
        <authorList>
            <consortium name="Ensembl"/>
        </authorList>
    </citation>
    <scope>IDENTIFICATION</scope>
</reference>
<accession>A0A8C5IF56</accession>
<feature type="compositionally biased region" description="Low complexity" evidence="1">
    <location>
        <begin position="14"/>
        <end position="23"/>
    </location>
</feature>
<evidence type="ECO:0000256" key="2">
    <source>
        <dbReference type="SAM" id="Phobius"/>
    </source>
</evidence>
<dbReference type="InterPro" id="IPR053117">
    <property type="entry name" value="DMAC_Protein"/>
</dbReference>
<dbReference type="Ensembl" id="ENSJHYT00000003187.1">
    <property type="protein sequence ID" value="ENSJHYP00000002573.1"/>
    <property type="gene ID" value="ENSJHYG00000002156.1"/>
</dbReference>
<dbReference type="OMA" id="FKNCWSC"/>
<keyword evidence="2" id="KW-1133">Transmembrane helix</keyword>
<name>A0A8C5IF56_JUNHY</name>
<evidence type="ECO:0000259" key="3">
    <source>
        <dbReference type="Pfam" id="PF15055"/>
    </source>
</evidence>
<feature type="region of interest" description="Disordered" evidence="1">
    <location>
        <begin position="1"/>
        <end position="36"/>
    </location>
</feature>
<evidence type="ECO:0000313" key="5">
    <source>
        <dbReference type="Proteomes" id="UP000694408"/>
    </source>
</evidence>
<dbReference type="PANTHER" id="PTHR36469:SF1">
    <property type="entry name" value="DISTAL MEMBRANE-ARM ASSEMBLY COMPLEX PROTEIN 1"/>
    <property type="match status" value="1"/>
</dbReference>
<feature type="transmembrane region" description="Helical" evidence="2">
    <location>
        <begin position="39"/>
        <end position="62"/>
    </location>
</feature>
<protein>
    <recommendedName>
        <fullName evidence="3">Distal membrane-arm assembly complex protein 1-like domain-containing protein</fullName>
    </recommendedName>
</protein>
<evidence type="ECO:0000313" key="4">
    <source>
        <dbReference type="Ensembl" id="ENSJHYP00000002573.1"/>
    </source>
</evidence>
<feature type="domain" description="Distal membrane-arm assembly complex protein 1-like" evidence="3">
    <location>
        <begin position="42"/>
        <end position="88"/>
    </location>
</feature>
<dbReference type="AlphaFoldDB" id="A0A8C5IF56"/>
<sequence length="116" mass="11865">MTGTSGVFSGPAMSRPRGAEAAPEAPPVPGPGPGSPRPLFGGCWSCRLLSGAGLLMAAVWVYQGPRNAMKRGIAPSMGAIAQITFAAGEGRGLAAWGIVILADPVGRWQRQDPKNP</sequence>
<dbReference type="PANTHER" id="PTHR36469">
    <property type="entry name" value="DISTAL MEMBRANE-ARM ASSEMBLY COMPLEX PROTEIN 1"/>
    <property type="match status" value="1"/>
</dbReference>
<dbReference type="InterPro" id="IPR028036">
    <property type="entry name" value="DMAC1-like_dom"/>
</dbReference>
<feature type="compositionally biased region" description="Pro residues" evidence="1">
    <location>
        <begin position="24"/>
        <end position="36"/>
    </location>
</feature>
<reference evidence="4" key="2">
    <citation type="submission" date="2025-09" db="UniProtKB">
        <authorList>
            <consortium name="Ensembl"/>
        </authorList>
    </citation>
    <scope>IDENTIFICATION</scope>
</reference>
<keyword evidence="5" id="KW-1185">Reference proteome</keyword>
<dbReference type="Proteomes" id="UP000694408">
    <property type="component" value="Unplaced"/>
</dbReference>
<evidence type="ECO:0000256" key="1">
    <source>
        <dbReference type="SAM" id="MobiDB-lite"/>
    </source>
</evidence>